<proteinExistence type="predicted"/>
<feature type="region of interest" description="Disordered" evidence="1">
    <location>
        <begin position="1"/>
        <end position="93"/>
    </location>
</feature>
<evidence type="ECO:0000313" key="2">
    <source>
        <dbReference type="EMBL" id="KAB5522270.1"/>
    </source>
</evidence>
<dbReference type="AlphaFoldDB" id="A0A5N5JXH4"/>
<keyword evidence="3" id="KW-1185">Reference proteome</keyword>
<accession>A0A5N5JXH4</accession>
<protein>
    <submittedName>
        <fullName evidence="2">Uncharacterized protein</fullName>
    </submittedName>
</protein>
<dbReference type="Proteomes" id="UP000327468">
    <property type="component" value="Chromosome 27"/>
</dbReference>
<gene>
    <name evidence="2" type="ORF">PHYPO_G00157630</name>
</gene>
<feature type="compositionally biased region" description="Basic residues" evidence="1">
    <location>
        <begin position="11"/>
        <end position="21"/>
    </location>
</feature>
<sequence>MVATNGFPSCHHTHTHTHTHTHINPPLISQQSVREAEQLYIKTQEGKGGARCSRETRTETCRDRRRERGERERRKAETPDIHTHNQDRGKSLR</sequence>
<evidence type="ECO:0000256" key="1">
    <source>
        <dbReference type="SAM" id="MobiDB-lite"/>
    </source>
</evidence>
<reference evidence="2 3" key="1">
    <citation type="submission" date="2019-06" db="EMBL/GenBank/DDBJ databases">
        <title>A chromosome-scale genome assembly of the striped catfish, Pangasianodon hypophthalmus.</title>
        <authorList>
            <person name="Wen M."/>
            <person name="Zahm M."/>
            <person name="Roques C."/>
            <person name="Cabau C."/>
            <person name="Klopp C."/>
            <person name="Donnadieu C."/>
            <person name="Jouanno E."/>
            <person name="Avarre J.-C."/>
            <person name="Campet M."/>
            <person name="Ha T.T.T."/>
            <person name="Dugue R."/>
            <person name="Lampietro C."/>
            <person name="Louis A."/>
            <person name="Herpin A."/>
            <person name="Echchiki A."/>
            <person name="Berthelot C."/>
            <person name="Parey E."/>
            <person name="Roest-Crollius H."/>
            <person name="Braasch I."/>
            <person name="Postlethwait J."/>
            <person name="Bobe J."/>
            <person name="Montfort J."/>
            <person name="Bouchez O."/>
            <person name="Begum T."/>
            <person name="Schartl M."/>
            <person name="Guiguen Y."/>
        </authorList>
    </citation>
    <scope>NUCLEOTIDE SEQUENCE [LARGE SCALE GENOMIC DNA]</scope>
    <source>
        <strain evidence="2 3">Indonesia</strain>
        <tissue evidence="2">Blood</tissue>
    </source>
</reference>
<organism evidence="2 3">
    <name type="scientific">Pangasianodon hypophthalmus</name>
    <name type="common">Striped catfish</name>
    <name type="synonym">Helicophagus hypophthalmus</name>
    <dbReference type="NCBI Taxonomy" id="310915"/>
    <lineage>
        <taxon>Eukaryota</taxon>
        <taxon>Metazoa</taxon>
        <taxon>Chordata</taxon>
        <taxon>Craniata</taxon>
        <taxon>Vertebrata</taxon>
        <taxon>Euteleostomi</taxon>
        <taxon>Actinopterygii</taxon>
        <taxon>Neopterygii</taxon>
        <taxon>Teleostei</taxon>
        <taxon>Ostariophysi</taxon>
        <taxon>Siluriformes</taxon>
        <taxon>Pangasiidae</taxon>
        <taxon>Pangasianodon</taxon>
    </lineage>
</organism>
<feature type="compositionally biased region" description="Basic and acidic residues" evidence="1">
    <location>
        <begin position="52"/>
        <end position="93"/>
    </location>
</feature>
<comment type="caution">
    <text evidence="2">The sequence shown here is derived from an EMBL/GenBank/DDBJ whole genome shotgun (WGS) entry which is preliminary data.</text>
</comment>
<name>A0A5N5JXH4_PANHP</name>
<evidence type="ECO:0000313" key="3">
    <source>
        <dbReference type="Proteomes" id="UP000327468"/>
    </source>
</evidence>
<dbReference type="EMBL" id="VFJC01000028">
    <property type="protein sequence ID" value="KAB5522270.1"/>
    <property type="molecule type" value="Genomic_DNA"/>
</dbReference>